<keyword evidence="2 4" id="KW-0560">Oxidoreductase</keyword>
<evidence type="ECO:0000256" key="5">
    <source>
        <dbReference type="PROSITE-ProRule" id="PRU10007"/>
    </source>
</evidence>
<dbReference type="EMBL" id="BNAF01000001">
    <property type="protein sequence ID" value="GHE23421.1"/>
    <property type="molecule type" value="Genomic_DNA"/>
</dbReference>
<keyword evidence="3" id="KW-0520">NAD</keyword>
<comment type="similarity">
    <text evidence="1 4 6">Belongs to the aldehyde dehydrogenase family.</text>
</comment>
<organism evidence="8 9">
    <name type="scientific">Sphingobacterium griseoflavum</name>
    <dbReference type="NCBI Taxonomy" id="1474952"/>
    <lineage>
        <taxon>Bacteria</taxon>
        <taxon>Pseudomonadati</taxon>
        <taxon>Bacteroidota</taxon>
        <taxon>Sphingobacteriia</taxon>
        <taxon>Sphingobacteriales</taxon>
        <taxon>Sphingobacteriaceae</taxon>
        <taxon>Sphingobacterium</taxon>
    </lineage>
</organism>
<dbReference type="InterPro" id="IPR012394">
    <property type="entry name" value="Aldehyde_DH_NAD(P)"/>
</dbReference>
<dbReference type="InterPro" id="IPR029510">
    <property type="entry name" value="Ald_DH_CS_GLU"/>
</dbReference>
<dbReference type="Proteomes" id="UP000620550">
    <property type="component" value="Unassembled WGS sequence"/>
</dbReference>
<gene>
    <name evidence="8" type="primary">putA</name>
    <name evidence="8" type="ORF">GCM10017764_03890</name>
</gene>
<dbReference type="PROSITE" id="PS00070">
    <property type="entry name" value="ALDEHYDE_DEHYDR_CYS"/>
    <property type="match status" value="1"/>
</dbReference>
<dbReference type="InterPro" id="IPR016160">
    <property type="entry name" value="Ald_DH_CS_CYS"/>
</dbReference>
<dbReference type="InterPro" id="IPR016163">
    <property type="entry name" value="Ald_DH_C"/>
</dbReference>
<comment type="caution">
    <text evidence="8">The sequence shown here is derived from an EMBL/GenBank/DDBJ whole genome shotgun (WGS) entry which is preliminary data.</text>
</comment>
<dbReference type="Gene3D" id="3.40.605.10">
    <property type="entry name" value="Aldehyde Dehydrogenase, Chain A, domain 1"/>
    <property type="match status" value="1"/>
</dbReference>
<dbReference type="RefSeq" id="WP_189624909.1">
    <property type="nucleotide sequence ID" value="NZ_BNAF01000001.1"/>
</dbReference>
<dbReference type="Pfam" id="PF00171">
    <property type="entry name" value="Aldedh"/>
    <property type="match status" value="1"/>
</dbReference>
<evidence type="ECO:0000313" key="9">
    <source>
        <dbReference type="Proteomes" id="UP000620550"/>
    </source>
</evidence>
<sequence length="471" mass="53123">MNEYTAIDDIKRAYDAQVQSRTIYKQHDASWRQAILRKLAQEIDRNQNLIVAAIASDFGKSAVEVEVTELMPVQMELKEAIAKLPRWMKNRKVSRSWKLFSIKPYLHYEPKGNSLIITPWNYPFQLPMAHLISSIAAGNTVMLKLSEFSPHINSVIRKIIEAVFPADHVFVVEGAKDETTFLLGLRFDHIHFTGSPAVGKVVMQAASKFLSDVTLELGGKSPAIIGPKVNLRTVIRNIIWAKFVNAGQTCIAPDYVLIDHAYEHEVPILFKEEILRAFGDRPAESPDLARIVNDKQFDRLTQALNEAVDDGATIWVGGDSSAEQRYIAPTVLSDLKAESTLLQDEIFGPILPVIYYTHIDEALQLIQEKEKPLALYIFSGNNAFVQRVINHTSAGSTCVNDAMVQVMHPNLPFGGVNNSGIGQSFGWYGFRAFSHERAVADVKLMPLSKFFWFPYTDKTKRLLRLFRRFMA</sequence>
<evidence type="ECO:0000256" key="6">
    <source>
        <dbReference type="RuleBase" id="RU003345"/>
    </source>
</evidence>
<dbReference type="PROSITE" id="PS00687">
    <property type="entry name" value="ALDEHYDE_DEHYDR_GLU"/>
    <property type="match status" value="1"/>
</dbReference>
<evidence type="ECO:0000256" key="4">
    <source>
        <dbReference type="PIRNR" id="PIRNR036492"/>
    </source>
</evidence>
<feature type="domain" description="Aldehyde dehydrogenase" evidence="7">
    <location>
        <begin position="8"/>
        <end position="438"/>
    </location>
</feature>
<proteinExistence type="inferred from homology"/>
<dbReference type="SUPFAM" id="SSF53720">
    <property type="entry name" value="ALDH-like"/>
    <property type="match status" value="1"/>
</dbReference>
<evidence type="ECO:0000256" key="1">
    <source>
        <dbReference type="ARBA" id="ARBA00009986"/>
    </source>
</evidence>
<dbReference type="InterPro" id="IPR015590">
    <property type="entry name" value="Aldehyde_DH_dom"/>
</dbReference>
<reference evidence="9" key="1">
    <citation type="journal article" date="2019" name="Int. J. Syst. Evol. Microbiol.">
        <title>The Global Catalogue of Microorganisms (GCM) 10K type strain sequencing project: providing services to taxonomists for standard genome sequencing and annotation.</title>
        <authorList>
            <consortium name="The Broad Institute Genomics Platform"/>
            <consortium name="The Broad Institute Genome Sequencing Center for Infectious Disease"/>
            <person name="Wu L."/>
            <person name="Ma J."/>
        </authorList>
    </citation>
    <scope>NUCLEOTIDE SEQUENCE [LARGE SCALE GENOMIC DNA]</scope>
    <source>
        <strain evidence="9">CGMCC 1.12966</strain>
    </source>
</reference>
<keyword evidence="9" id="KW-1185">Reference proteome</keyword>
<evidence type="ECO:0000313" key="8">
    <source>
        <dbReference type="EMBL" id="GHE23421.1"/>
    </source>
</evidence>
<dbReference type="PIRSF" id="PIRSF036492">
    <property type="entry name" value="ALDH"/>
    <property type="match status" value="1"/>
</dbReference>
<accession>A0ABQ3HQC6</accession>
<name>A0ABQ3HQC6_9SPHI</name>
<evidence type="ECO:0000256" key="3">
    <source>
        <dbReference type="ARBA" id="ARBA00023027"/>
    </source>
</evidence>
<evidence type="ECO:0000259" key="7">
    <source>
        <dbReference type="Pfam" id="PF00171"/>
    </source>
</evidence>
<dbReference type="InterPro" id="IPR016162">
    <property type="entry name" value="Ald_DH_N"/>
</dbReference>
<dbReference type="InterPro" id="IPR016161">
    <property type="entry name" value="Ald_DH/histidinol_DH"/>
</dbReference>
<evidence type="ECO:0000256" key="2">
    <source>
        <dbReference type="ARBA" id="ARBA00023002"/>
    </source>
</evidence>
<dbReference type="Gene3D" id="3.40.309.10">
    <property type="entry name" value="Aldehyde Dehydrogenase, Chain A, domain 2"/>
    <property type="match status" value="1"/>
</dbReference>
<dbReference type="PANTHER" id="PTHR43570">
    <property type="entry name" value="ALDEHYDE DEHYDROGENASE"/>
    <property type="match status" value="1"/>
</dbReference>
<dbReference type="PANTHER" id="PTHR43570:SF20">
    <property type="entry name" value="ALDEHYDE DEHYDROGENASE ALDX-RELATED"/>
    <property type="match status" value="1"/>
</dbReference>
<feature type="active site" evidence="5">
    <location>
        <position position="216"/>
    </location>
</feature>
<protein>
    <recommendedName>
        <fullName evidence="4">Aldehyde dehydrogenase</fullName>
    </recommendedName>
</protein>